<dbReference type="GO" id="GO:0005524">
    <property type="term" value="F:ATP binding"/>
    <property type="evidence" value="ECO:0007669"/>
    <property type="project" value="UniProtKB-KW"/>
</dbReference>
<evidence type="ECO:0000256" key="1">
    <source>
        <dbReference type="ARBA" id="ARBA00006611"/>
    </source>
</evidence>
<dbReference type="PANTHER" id="PTHR30258:SF29">
    <property type="entry name" value="MSHA PILUS ASSEMBLY ATPASE MSHE"/>
    <property type="match status" value="1"/>
</dbReference>
<dbReference type="SMART" id="SM00382">
    <property type="entry name" value="AAA"/>
    <property type="match status" value="1"/>
</dbReference>
<dbReference type="Pfam" id="PF05157">
    <property type="entry name" value="MshEN"/>
    <property type="match status" value="1"/>
</dbReference>
<dbReference type="Gene3D" id="3.30.300.160">
    <property type="entry name" value="Type II secretion system, protein E, N-terminal domain"/>
    <property type="match status" value="1"/>
</dbReference>
<proteinExistence type="inferred from homology"/>
<dbReference type="InterPro" id="IPR001482">
    <property type="entry name" value="T2SS/T4SS_dom"/>
</dbReference>
<sequence>MAMKRKRLGEMLIEESLVTESQIDEALSVKRPTEKLGDALLRLGHLTEQQLLEALHHQLKIPIIQLYNYPVDVAVTKLISKELAQRHTLVPVYREGNRLFIAMADPMDLIAIDDLRMQTGLVIDVGIATRDEIRRTILKYYDIDSSLRDLLESDDMTEMDQSRDVVTREDAPIIRLVNQILENAIAQRASDIHMDPQETSMTIRIRIDGELRTENNYPKQIQSILTTRIKVMSELDITESRLPQDGRIKYVFNGLAYDFRVSTLPTVYGEKVVIRILDSSNSNISISKIGFSSRNETQFREMLKRPNGIILITGPTGSGKSSTLYAALNELNDESRNIITVEDPVEYQVDGINQVQVNAKIGLTFASGLRSILRQDPNVVMVGEIRDIETAEISIRASLTGHLVLSTLHTNSAVSSITRLIDMGVESFLVAASLSGLIAQRLVRRVCRDCGEVHPLSTREQELFDQEGIEATTVMRGRGCSSCNMTGYRGRVAIQEVIMIDEVLRRMIMNQSTESDITAYVKSQGQRFLLADGLSKVADGITTTEEILRTVISE</sequence>
<accession>A0A0V8GJH1</accession>
<evidence type="ECO:0000256" key="2">
    <source>
        <dbReference type="ARBA" id="ARBA00022741"/>
    </source>
</evidence>
<dbReference type="PANTHER" id="PTHR30258">
    <property type="entry name" value="TYPE II SECRETION SYSTEM PROTEIN GSPE-RELATED"/>
    <property type="match status" value="1"/>
</dbReference>
<feature type="domain" description="AAA+ ATPase" evidence="4">
    <location>
        <begin position="306"/>
        <end position="458"/>
    </location>
</feature>
<dbReference type="InterPro" id="IPR007831">
    <property type="entry name" value="T2SS_GspE_N"/>
</dbReference>
<keyword evidence="3" id="KW-0067">ATP-binding</keyword>
<dbReference type="InterPro" id="IPR027417">
    <property type="entry name" value="P-loop_NTPase"/>
</dbReference>
<dbReference type="SUPFAM" id="SSF52540">
    <property type="entry name" value="P-loop containing nucleoside triphosphate hydrolases"/>
    <property type="match status" value="1"/>
</dbReference>
<organism evidence="5 6">
    <name type="scientific">Exiguobacterium indicum</name>
    <dbReference type="NCBI Taxonomy" id="296995"/>
    <lineage>
        <taxon>Bacteria</taxon>
        <taxon>Bacillati</taxon>
        <taxon>Bacillota</taxon>
        <taxon>Bacilli</taxon>
        <taxon>Bacillales</taxon>
        <taxon>Bacillales Family XII. Incertae Sedis</taxon>
        <taxon>Exiguobacterium</taxon>
    </lineage>
</organism>
<dbReference type="FunFam" id="3.30.300.160:FF:000002">
    <property type="entry name" value="Type II secretion system protein E"/>
    <property type="match status" value="1"/>
</dbReference>
<dbReference type="CDD" id="cd01129">
    <property type="entry name" value="PulE-GspE-like"/>
    <property type="match status" value="1"/>
</dbReference>
<comment type="similarity">
    <text evidence="1">Belongs to the GSP E family.</text>
</comment>
<dbReference type="FunFam" id="3.30.450.90:FF:000001">
    <property type="entry name" value="Type II secretion system ATPase GspE"/>
    <property type="match status" value="1"/>
</dbReference>
<gene>
    <name evidence="5" type="ORF">AS033_03245</name>
</gene>
<evidence type="ECO:0000313" key="5">
    <source>
        <dbReference type="EMBL" id="KSU50411.1"/>
    </source>
</evidence>
<dbReference type="OrthoDB" id="9808272at2"/>
<dbReference type="GO" id="GO:0005886">
    <property type="term" value="C:plasma membrane"/>
    <property type="evidence" value="ECO:0007669"/>
    <property type="project" value="TreeGrafter"/>
</dbReference>
<dbReference type="Gene3D" id="3.30.450.90">
    <property type="match status" value="1"/>
</dbReference>
<dbReference type="GO" id="GO:0016887">
    <property type="term" value="F:ATP hydrolysis activity"/>
    <property type="evidence" value="ECO:0007669"/>
    <property type="project" value="TreeGrafter"/>
</dbReference>
<protein>
    <submittedName>
        <fullName evidence="5">Type II secretion system protein GspE</fullName>
    </submittedName>
</protein>
<evidence type="ECO:0000313" key="6">
    <source>
        <dbReference type="Proteomes" id="UP000053797"/>
    </source>
</evidence>
<comment type="caution">
    <text evidence="5">The sequence shown here is derived from an EMBL/GenBank/DDBJ whole genome shotgun (WGS) entry which is preliminary data.</text>
</comment>
<dbReference type="Gene3D" id="3.40.50.300">
    <property type="entry name" value="P-loop containing nucleotide triphosphate hydrolases"/>
    <property type="match status" value="1"/>
</dbReference>
<evidence type="ECO:0000256" key="3">
    <source>
        <dbReference type="ARBA" id="ARBA00022840"/>
    </source>
</evidence>
<dbReference type="Proteomes" id="UP000053797">
    <property type="component" value="Unassembled WGS sequence"/>
</dbReference>
<dbReference type="EMBL" id="LNQL01000001">
    <property type="protein sequence ID" value="KSU50411.1"/>
    <property type="molecule type" value="Genomic_DNA"/>
</dbReference>
<dbReference type="RefSeq" id="WP_058264750.1">
    <property type="nucleotide sequence ID" value="NZ_FMYN01000001.1"/>
</dbReference>
<name>A0A0V8GJH1_9BACL</name>
<keyword evidence="2" id="KW-0547">Nucleotide-binding</keyword>
<dbReference type="InterPro" id="IPR037257">
    <property type="entry name" value="T2SS_E_N_sf"/>
</dbReference>
<dbReference type="SUPFAM" id="SSF160246">
    <property type="entry name" value="EspE N-terminal domain-like"/>
    <property type="match status" value="1"/>
</dbReference>
<dbReference type="Pfam" id="PF00437">
    <property type="entry name" value="T2SSE"/>
    <property type="match status" value="1"/>
</dbReference>
<reference evidence="5 6" key="1">
    <citation type="journal article" date="2015" name="Int. J. Syst. Evol. Microbiol.">
        <title>Exiguobacterium enclense sp. nov., isolated from sediment.</title>
        <authorList>
            <person name="Dastager S.G."/>
            <person name="Mawlankar R."/>
            <person name="Sonalkar V.V."/>
            <person name="Thorat M.N."/>
            <person name="Mual P."/>
            <person name="Verma A."/>
            <person name="Krishnamurthi S."/>
            <person name="Tang S.K."/>
            <person name="Li W.J."/>
        </authorList>
    </citation>
    <scope>NUCLEOTIDE SEQUENCE [LARGE SCALE GENOMIC DNA]</scope>
    <source>
        <strain evidence="5 6">NIO-1109</strain>
    </source>
</reference>
<evidence type="ECO:0000259" key="4">
    <source>
        <dbReference type="SMART" id="SM00382"/>
    </source>
</evidence>
<dbReference type="AlphaFoldDB" id="A0A0V8GJH1"/>
<dbReference type="FunFam" id="3.40.50.300:FF:000398">
    <property type="entry name" value="Type IV pilus assembly ATPase PilB"/>
    <property type="match status" value="1"/>
</dbReference>
<dbReference type="InterPro" id="IPR003593">
    <property type="entry name" value="AAA+_ATPase"/>
</dbReference>